<evidence type="ECO:0000256" key="7">
    <source>
        <dbReference type="PROSITE-ProRule" id="PRU00042"/>
    </source>
</evidence>
<dbReference type="FunFam" id="3.30.160.60:FF:001498">
    <property type="entry name" value="Zinc finger protein 404"/>
    <property type="match status" value="1"/>
</dbReference>
<feature type="domain" description="C2H2-type" evidence="8">
    <location>
        <begin position="40"/>
        <end position="67"/>
    </location>
</feature>
<evidence type="ECO:0000256" key="5">
    <source>
        <dbReference type="ARBA" id="ARBA00022833"/>
    </source>
</evidence>
<keyword evidence="2" id="KW-0479">Metal-binding</keyword>
<keyword evidence="4 7" id="KW-0863">Zinc-finger</keyword>
<dbReference type="GO" id="GO:0008270">
    <property type="term" value="F:zinc ion binding"/>
    <property type="evidence" value="ECO:0007669"/>
    <property type="project" value="UniProtKB-KW"/>
</dbReference>
<dbReference type="GeneTree" id="ENSGT01150000286939"/>
<dbReference type="InterPro" id="IPR036236">
    <property type="entry name" value="Znf_C2H2_sf"/>
</dbReference>
<evidence type="ECO:0000256" key="3">
    <source>
        <dbReference type="ARBA" id="ARBA00022737"/>
    </source>
</evidence>
<keyword evidence="10" id="KW-1185">Reference proteome</keyword>
<dbReference type="Pfam" id="PF00096">
    <property type="entry name" value="zf-C2H2"/>
    <property type="match status" value="2"/>
</dbReference>
<dbReference type="SMART" id="SM00355">
    <property type="entry name" value="ZnF_C2H2"/>
    <property type="match status" value="2"/>
</dbReference>
<dbReference type="GO" id="GO:0005634">
    <property type="term" value="C:nucleus"/>
    <property type="evidence" value="ECO:0007669"/>
    <property type="project" value="UniProtKB-SubCell"/>
</dbReference>
<dbReference type="Proteomes" id="UP000261380">
    <property type="component" value="Unplaced"/>
</dbReference>
<accession>A0A3B5L8D1</accession>
<dbReference type="PANTHER" id="PTHR23226:SF240">
    <property type="entry name" value="GASTRULA ZINC FINGER PROTEIN XLCGF26.1-LIKE-RELATED"/>
    <property type="match status" value="1"/>
</dbReference>
<evidence type="ECO:0000256" key="6">
    <source>
        <dbReference type="ARBA" id="ARBA00023242"/>
    </source>
</evidence>
<dbReference type="AlphaFoldDB" id="A0A3B5L8D1"/>
<evidence type="ECO:0000256" key="2">
    <source>
        <dbReference type="ARBA" id="ARBA00022723"/>
    </source>
</evidence>
<dbReference type="STRING" id="32473.ENSXCOP00000008558"/>
<keyword evidence="3" id="KW-0677">Repeat</keyword>
<evidence type="ECO:0000256" key="1">
    <source>
        <dbReference type="ARBA" id="ARBA00004123"/>
    </source>
</evidence>
<reference evidence="9" key="1">
    <citation type="submission" date="2025-08" db="UniProtKB">
        <authorList>
            <consortium name="Ensembl"/>
        </authorList>
    </citation>
    <scope>IDENTIFICATION</scope>
</reference>
<dbReference type="InterPro" id="IPR013087">
    <property type="entry name" value="Znf_C2H2_type"/>
</dbReference>
<dbReference type="PANTHER" id="PTHR23226">
    <property type="entry name" value="ZINC FINGER AND SCAN DOMAIN-CONTAINING"/>
    <property type="match status" value="1"/>
</dbReference>
<organism evidence="9 10">
    <name type="scientific">Xiphophorus couchianus</name>
    <name type="common">Monterrey platyfish</name>
    <dbReference type="NCBI Taxonomy" id="32473"/>
    <lineage>
        <taxon>Eukaryota</taxon>
        <taxon>Metazoa</taxon>
        <taxon>Chordata</taxon>
        <taxon>Craniata</taxon>
        <taxon>Vertebrata</taxon>
        <taxon>Euteleostomi</taxon>
        <taxon>Actinopterygii</taxon>
        <taxon>Neopterygii</taxon>
        <taxon>Teleostei</taxon>
        <taxon>Neoteleostei</taxon>
        <taxon>Acanthomorphata</taxon>
        <taxon>Ovalentaria</taxon>
        <taxon>Atherinomorphae</taxon>
        <taxon>Cyprinodontiformes</taxon>
        <taxon>Poeciliidae</taxon>
        <taxon>Poeciliinae</taxon>
        <taxon>Xiphophorus</taxon>
    </lineage>
</organism>
<evidence type="ECO:0000313" key="9">
    <source>
        <dbReference type="Ensembl" id="ENSXCOP00000008558.1"/>
    </source>
</evidence>
<name>A0A3B5L8D1_9TELE</name>
<dbReference type="FunFam" id="3.30.160.60:FF:000290">
    <property type="entry name" value="Zinc finger protein 697 isoform X1"/>
    <property type="match status" value="1"/>
</dbReference>
<dbReference type="PROSITE" id="PS00028">
    <property type="entry name" value="ZINC_FINGER_C2H2_1"/>
    <property type="match status" value="2"/>
</dbReference>
<protein>
    <recommendedName>
        <fullName evidence="8">C2H2-type domain-containing protein</fullName>
    </recommendedName>
</protein>
<evidence type="ECO:0000256" key="4">
    <source>
        <dbReference type="ARBA" id="ARBA00022771"/>
    </source>
</evidence>
<feature type="domain" description="C2H2-type" evidence="8">
    <location>
        <begin position="12"/>
        <end position="39"/>
    </location>
</feature>
<proteinExistence type="predicted"/>
<comment type="subcellular location">
    <subcellularLocation>
        <location evidence="1">Nucleus</location>
    </subcellularLocation>
</comment>
<dbReference type="GO" id="GO:0000978">
    <property type="term" value="F:RNA polymerase II cis-regulatory region sequence-specific DNA binding"/>
    <property type="evidence" value="ECO:0007669"/>
    <property type="project" value="TreeGrafter"/>
</dbReference>
<dbReference type="SUPFAM" id="SSF57667">
    <property type="entry name" value="beta-beta-alpha zinc fingers"/>
    <property type="match status" value="1"/>
</dbReference>
<dbReference type="PROSITE" id="PS50157">
    <property type="entry name" value="ZINC_FINGER_C2H2_2"/>
    <property type="match status" value="2"/>
</dbReference>
<reference evidence="9" key="2">
    <citation type="submission" date="2025-09" db="UniProtKB">
        <authorList>
            <consortium name="Ensembl"/>
        </authorList>
    </citation>
    <scope>IDENTIFICATION</scope>
</reference>
<keyword evidence="5" id="KW-0862">Zinc</keyword>
<keyword evidence="6" id="KW-0539">Nucleus</keyword>
<dbReference type="Gene3D" id="3.30.160.60">
    <property type="entry name" value="Classic Zinc Finger"/>
    <property type="match status" value="2"/>
</dbReference>
<sequence length="68" mass="7795">MQYILTHTGENISCETCGKGFSQICDLKIHKKIHTGERPFSCQSCGKSFSQNKYLICHMKTHTSQRPF</sequence>
<dbReference type="GO" id="GO:0000981">
    <property type="term" value="F:DNA-binding transcription factor activity, RNA polymerase II-specific"/>
    <property type="evidence" value="ECO:0007669"/>
    <property type="project" value="TreeGrafter"/>
</dbReference>
<evidence type="ECO:0000313" key="10">
    <source>
        <dbReference type="Proteomes" id="UP000261380"/>
    </source>
</evidence>
<evidence type="ECO:0000259" key="8">
    <source>
        <dbReference type="PROSITE" id="PS50157"/>
    </source>
</evidence>
<dbReference type="Ensembl" id="ENSXCOT00000008664.1">
    <property type="protein sequence ID" value="ENSXCOP00000008558.1"/>
    <property type="gene ID" value="ENSXCOG00000006548.1"/>
</dbReference>